<dbReference type="Pfam" id="PF00072">
    <property type="entry name" value="Response_reg"/>
    <property type="match status" value="1"/>
</dbReference>
<proteinExistence type="predicted"/>
<dbReference type="NCBIfam" id="TIGR02154">
    <property type="entry name" value="PhoB"/>
    <property type="match status" value="1"/>
</dbReference>
<accession>A0A4R6TU60</accession>
<evidence type="ECO:0000256" key="11">
    <source>
        <dbReference type="ARBA" id="ARBA00023163"/>
    </source>
</evidence>
<dbReference type="InterPro" id="IPR001789">
    <property type="entry name" value="Sig_transdc_resp-reg_receiver"/>
</dbReference>
<dbReference type="AlphaFoldDB" id="A0A4R6TU60"/>
<dbReference type="PANTHER" id="PTHR48111:SF40">
    <property type="entry name" value="PHOSPHATE REGULON TRANSCRIPTIONAL REGULATORY PROTEIN PHOB"/>
    <property type="match status" value="1"/>
</dbReference>
<keyword evidence="7" id="KW-0902">Two-component regulatory system</keyword>
<evidence type="ECO:0000256" key="9">
    <source>
        <dbReference type="ARBA" id="ARBA00023125"/>
    </source>
</evidence>
<dbReference type="GO" id="GO:0006817">
    <property type="term" value="P:phosphate ion transport"/>
    <property type="evidence" value="ECO:0007669"/>
    <property type="project" value="UniProtKB-KW"/>
</dbReference>
<evidence type="ECO:0000256" key="4">
    <source>
        <dbReference type="ARBA" id="ARBA00022490"/>
    </source>
</evidence>
<dbReference type="InterPro" id="IPR001867">
    <property type="entry name" value="OmpR/PhoB-type_DNA-bd"/>
</dbReference>
<keyword evidence="5 13" id="KW-0597">Phosphoprotein</keyword>
<reference evidence="17 18" key="1">
    <citation type="submission" date="2019-03" db="EMBL/GenBank/DDBJ databases">
        <title>Genomic Encyclopedia of Type Strains, Phase IV (KMG-IV): sequencing the most valuable type-strain genomes for metagenomic binning, comparative biology and taxonomic classification.</title>
        <authorList>
            <person name="Goeker M."/>
        </authorList>
    </citation>
    <scope>NUCLEOTIDE SEQUENCE [LARGE SCALE GENOMIC DNA]</scope>
    <source>
        <strain evidence="17 18">DSM 28679</strain>
    </source>
</reference>
<dbReference type="GO" id="GO:0000976">
    <property type="term" value="F:transcription cis-regulatory region binding"/>
    <property type="evidence" value="ECO:0007669"/>
    <property type="project" value="TreeGrafter"/>
</dbReference>
<keyword evidence="3" id="KW-0813">Transport</keyword>
<comment type="subcellular location">
    <subcellularLocation>
        <location evidence="1">Cytoplasm</location>
    </subcellularLocation>
</comment>
<dbReference type="GO" id="GO:0032993">
    <property type="term" value="C:protein-DNA complex"/>
    <property type="evidence" value="ECO:0007669"/>
    <property type="project" value="TreeGrafter"/>
</dbReference>
<feature type="domain" description="OmpR/PhoB-type" evidence="16">
    <location>
        <begin position="131"/>
        <end position="229"/>
    </location>
</feature>
<dbReference type="InterPro" id="IPR011006">
    <property type="entry name" value="CheY-like_superfamily"/>
</dbReference>
<evidence type="ECO:0000313" key="18">
    <source>
        <dbReference type="Proteomes" id="UP000294575"/>
    </source>
</evidence>
<sequence length="234" mass="25833">MMNEQTLLVVDDEAAIRDMLATSLELAGFRVLLAEDAMQALVQIADHAPDLVLLDWMLPGTSGIELARRLKREAATAELPVIMLTARGDEDNKIQGLDAGADDYVTKPFSTRELVSRVKAVLRRSSPLGGEQPLDCGGLVLDPVSQRITAHGQPLSLGPTEFRLLAFFMAHAERAYSRQQLLDQVWGSGVYVEDRTVDVHIRRLRKSLEPHGFAGLLQTVRGTGYRFSQQGLQE</sequence>
<keyword evidence="8" id="KW-0805">Transcription regulation</keyword>
<evidence type="ECO:0000259" key="16">
    <source>
        <dbReference type="PROSITE" id="PS51755"/>
    </source>
</evidence>
<evidence type="ECO:0000256" key="1">
    <source>
        <dbReference type="ARBA" id="ARBA00004496"/>
    </source>
</evidence>
<evidence type="ECO:0000256" key="14">
    <source>
        <dbReference type="PROSITE-ProRule" id="PRU01091"/>
    </source>
</evidence>
<dbReference type="FunFam" id="3.40.50.2300:FF:000001">
    <property type="entry name" value="DNA-binding response regulator PhoB"/>
    <property type="match status" value="1"/>
</dbReference>
<protein>
    <recommendedName>
        <fullName evidence="2">Phosphate regulon transcriptional regulatory protein PhoB</fullName>
    </recommendedName>
</protein>
<evidence type="ECO:0000256" key="6">
    <source>
        <dbReference type="ARBA" id="ARBA00022592"/>
    </source>
</evidence>
<dbReference type="PROSITE" id="PS50110">
    <property type="entry name" value="RESPONSE_REGULATORY"/>
    <property type="match status" value="1"/>
</dbReference>
<dbReference type="Gene3D" id="1.10.10.10">
    <property type="entry name" value="Winged helix-like DNA-binding domain superfamily/Winged helix DNA-binding domain"/>
    <property type="match status" value="1"/>
</dbReference>
<dbReference type="FunFam" id="1.10.10.10:FF:000011">
    <property type="entry name" value="Phosphate regulon transcriptional regulator PhoB"/>
    <property type="match status" value="1"/>
</dbReference>
<dbReference type="Gene3D" id="6.10.250.690">
    <property type="match status" value="1"/>
</dbReference>
<feature type="domain" description="Response regulatory" evidence="15">
    <location>
        <begin position="6"/>
        <end position="122"/>
    </location>
</feature>
<dbReference type="EMBL" id="SNYK01000008">
    <property type="protein sequence ID" value="TDQ37240.1"/>
    <property type="molecule type" value="Genomic_DNA"/>
</dbReference>
<dbReference type="GO" id="GO:0000156">
    <property type="term" value="F:phosphorelay response regulator activity"/>
    <property type="evidence" value="ECO:0007669"/>
    <property type="project" value="InterPro"/>
</dbReference>
<dbReference type="InterPro" id="IPR039420">
    <property type="entry name" value="WalR-like"/>
</dbReference>
<dbReference type="Gene3D" id="3.40.50.2300">
    <property type="match status" value="1"/>
</dbReference>
<keyword evidence="11" id="KW-0804">Transcription</keyword>
<evidence type="ECO:0000256" key="12">
    <source>
        <dbReference type="ARBA" id="ARBA00024735"/>
    </source>
</evidence>
<dbReference type="InterPro" id="IPR016032">
    <property type="entry name" value="Sig_transdc_resp-reg_C-effctor"/>
</dbReference>
<evidence type="ECO:0000256" key="10">
    <source>
        <dbReference type="ARBA" id="ARBA00023159"/>
    </source>
</evidence>
<dbReference type="SUPFAM" id="SSF52172">
    <property type="entry name" value="CheY-like"/>
    <property type="match status" value="1"/>
</dbReference>
<dbReference type="Proteomes" id="UP000294575">
    <property type="component" value="Unassembled WGS sequence"/>
</dbReference>
<keyword evidence="6" id="KW-0592">Phosphate transport</keyword>
<feature type="modified residue" description="4-aspartylphosphate" evidence="13">
    <location>
        <position position="55"/>
    </location>
</feature>
<dbReference type="InterPro" id="IPR011879">
    <property type="entry name" value="Sig_transdc_resp-reg_PhoB"/>
</dbReference>
<dbReference type="Pfam" id="PF00486">
    <property type="entry name" value="Trans_reg_C"/>
    <property type="match status" value="1"/>
</dbReference>
<dbReference type="CDD" id="cd00383">
    <property type="entry name" value="trans_reg_C"/>
    <property type="match status" value="1"/>
</dbReference>
<evidence type="ECO:0000256" key="2">
    <source>
        <dbReference type="ARBA" id="ARBA00013332"/>
    </source>
</evidence>
<evidence type="ECO:0000259" key="15">
    <source>
        <dbReference type="PROSITE" id="PS50110"/>
    </source>
</evidence>
<evidence type="ECO:0000313" key="17">
    <source>
        <dbReference type="EMBL" id="TDQ37240.1"/>
    </source>
</evidence>
<keyword evidence="10" id="KW-0010">Activator</keyword>
<keyword evidence="4" id="KW-0963">Cytoplasm</keyword>
<dbReference type="PROSITE" id="PS51755">
    <property type="entry name" value="OMPR_PHOB"/>
    <property type="match status" value="1"/>
</dbReference>
<organism evidence="17 18">
    <name type="scientific">Thiopseudomonas denitrificans</name>
    <dbReference type="NCBI Taxonomy" id="1501432"/>
    <lineage>
        <taxon>Bacteria</taxon>
        <taxon>Pseudomonadati</taxon>
        <taxon>Pseudomonadota</taxon>
        <taxon>Gammaproteobacteria</taxon>
        <taxon>Pseudomonadales</taxon>
        <taxon>Pseudomonadaceae</taxon>
        <taxon>Thiopseudomonas</taxon>
    </lineage>
</organism>
<evidence type="ECO:0000256" key="7">
    <source>
        <dbReference type="ARBA" id="ARBA00023012"/>
    </source>
</evidence>
<dbReference type="GO" id="GO:0005829">
    <property type="term" value="C:cytosol"/>
    <property type="evidence" value="ECO:0007669"/>
    <property type="project" value="TreeGrafter"/>
</dbReference>
<comment type="function">
    <text evidence="12">This protein is a positive regulator for the phosphate regulon. Transcription of this operon is positively regulated by PhoB and PhoR when phosphate is limited.</text>
</comment>
<dbReference type="GO" id="GO:0006355">
    <property type="term" value="P:regulation of DNA-templated transcription"/>
    <property type="evidence" value="ECO:0007669"/>
    <property type="project" value="InterPro"/>
</dbReference>
<evidence type="ECO:0000256" key="13">
    <source>
        <dbReference type="PROSITE-ProRule" id="PRU00169"/>
    </source>
</evidence>
<dbReference type="CDD" id="cd17618">
    <property type="entry name" value="REC_OmpR_PhoB"/>
    <property type="match status" value="1"/>
</dbReference>
<dbReference type="SMART" id="SM00448">
    <property type="entry name" value="REC"/>
    <property type="match status" value="1"/>
</dbReference>
<feature type="DNA-binding region" description="OmpR/PhoB-type" evidence="14">
    <location>
        <begin position="131"/>
        <end position="229"/>
    </location>
</feature>
<evidence type="ECO:0000256" key="8">
    <source>
        <dbReference type="ARBA" id="ARBA00023015"/>
    </source>
</evidence>
<dbReference type="SMART" id="SM00862">
    <property type="entry name" value="Trans_reg_C"/>
    <property type="match status" value="1"/>
</dbReference>
<dbReference type="PANTHER" id="PTHR48111">
    <property type="entry name" value="REGULATOR OF RPOS"/>
    <property type="match status" value="1"/>
</dbReference>
<keyword evidence="9 14" id="KW-0238">DNA-binding</keyword>
<dbReference type="InterPro" id="IPR036388">
    <property type="entry name" value="WH-like_DNA-bd_sf"/>
</dbReference>
<keyword evidence="18" id="KW-1185">Reference proteome</keyword>
<dbReference type="SUPFAM" id="SSF46894">
    <property type="entry name" value="C-terminal effector domain of the bipartite response regulators"/>
    <property type="match status" value="1"/>
</dbReference>
<evidence type="ECO:0000256" key="5">
    <source>
        <dbReference type="ARBA" id="ARBA00022553"/>
    </source>
</evidence>
<gene>
    <name evidence="17" type="ORF">DFQ45_10820</name>
</gene>
<comment type="caution">
    <text evidence="17">The sequence shown here is derived from an EMBL/GenBank/DDBJ whole genome shotgun (WGS) entry which is preliminary data.</text>
</comment>
<evidence type="ECO:0000256" key="3">
    <source>
        <dbReference type="ARBA" id="ARBA00022448"/>
    </source>
</evidence>
<name>A0A4R6TU60_9GAMM</name>